<proteinExistence type="predicted"/>
<keyword evidence="4" id="KW-0732">Signal</keyword>
<accession>A0AAW5EY23</accession>
<feature type="signal peptide" evidence="4">
    <location>
        <begin position="1"/>
        <end position="27"/>
    </location>
</feature>
<evidence type="ECO:0000256" key="4">
    <source>
        <dbReference type="SAM" id="SignalP"/>
    </source>
</evidence>
<feature type="compositionally biased region" description="Acidic residues" evidence="3">
    <location>
        <begin position="172"/>
        <end position="181"/>
    </location>
</feature>
<dbReference type="EMBL" id="JAINVB010000001">
    <property type="protein sequence ID" value="MCK0084667.1"/>
    <property type="molecule type" value="Genomic_DNA"/>
</dbReference>
<reference evidence="5" key="1">
    <citation type="journal article" date="2022" name="Cell Host Microbe">
        <title>Colonization of the live biotherapeutic product VE303 and modulation of the microbiota and metabolites in healthy volunteers.</title>
        <authorList>
            <person name="Dsouza M."/>
            <person name="Menon R."/>
            <person name="Crossette E."/>
            <person name="Bhattarai S.K."/>
            <person name="Schneider J."/>
            <person name="Kim Y.G."/>
            <person name="Reddy S."/>
            <person name="Caballero S."/>
            <person name="Felix C."/>
            <person name="Cornacchione L."/>
            <person name="Hendrickson J."/>
            <person name="Watson A.R."/>
            <person name="Minot S.S."/>
            <person name="Greenfield N."/>
            <person name="Schopf L."/>
            <person name="Szabady R."/>
            <person name="Patarroyo J."/>
            <person name="Smith W."/>
            <person name="Harrison P."/>
            <person name="Kuijper E.J."/>
            <person name="Kelly C.P."/>
            <person name="Olle B."/>
            <person name="Bobilev D."/>
            <person name="Silber J.L."/>
            <person name="Bucci V."/>
            <person name="Roberts B."/>
            <person name="Faith J."/>
            <person name="Norman J.M."/>
        </authorList>
    </citation>
    <scope>NUCLEOTIDE SEQUENCE</scope>
    <source>
        <strain evidence="5">VE303-04</strain>
    </source>
</reference>
<dbReference type="PROSITE" id="PS51170">
    <property type="entry name" value="CW"/>
    <property type="match status" value="2"/>
</dbReference>
<keyword evidence="1" id="KW-0677">Repeat</keyword>
<dbReference type="SUPFAM" id="SSF69360">
    <property type="entry name" value="Cell wall binding repeat"/>
    <property type="match status" value="2"/>
</dbReference>
<sequence length="518" mass="58609">MKKQTKLVAVLSAAALLAMGASMTSFAAGWEKDDSGIWHYYDSDDEMVTGEWKKDGGKWFYLNDDGEMQTDSWVDDEYYVGDDGAMLINTWKKTITDDDMDDPEEDGESWYYFGSKGKKTTSGSKKVNGKTYYFDEDGKMQSGWYADDKNVYYLGDEDDGARKSGWLWLEAPDADDDDEKDAADAVGHNGEDSNDPCDEEGWYYFGSDGKMYKDAKQKKVNGKYYYFNAHGQMLYEWINGVKTTMGSNAQLDTDDETAQKNASPSEVRYMNQVEEGWRADGWYQIDGADILGAGDDTDWYYFKDGKAKRAEKKDDGTSLMDGTSPVYRAKIKINGKYFCFNEIGQMQTGLQPIGSKSGMVSGLYYFDENGYMKTGKVSNVEEENDSFTYYFETKNSKNGQGITGEKSGYLYWNGKRLEADDDYKIYQTDKDTYYLVNNKGKLQKSTSKTYEVENLDGKEMKFEFKSNYTIKSAKDEEGNAVNLSDLSAELPKIELFDSVITLTKVASGDFALDVKLAD</sequence>
<protein>
    <submittedName>
        <fullName evidence="5">Glucan-binding protein</fullName>
    </submittedName>
</protein>
<evidence type="ECO:0000256" key="2">
    <source>
        <dbReference type="PROSITE-ProRule" id="PRU00591"/>
    </source>
</evidence>
<evidence type="ECO:0000313" key="6">
    <source>
        <dbReference type="Proteomes" id="UP001203136"/>
    </source>
</evidence>
<feature type="region of interest" description="Disordered" evidence="3">
    <location>
        <begin position="172"/>
        <end position="199"/>
    </location>
</feature>
<dbReference type="RefSeq" id="WP_024738920.1">
    <property type="nucleotide sequence ID" value="NZ_JAINVB010000001.1"/>
</dbReference>
<dbReference type="Gene3D" id="2.10.270.10">
    <property type="entry name" value="Cholin Binding"/>
    <property type="match status" value="4"/>
</dbReference>
<dbReference type="Pfam" id="PF19127">
    <property type="entry name" value="Choline_bind_3"/>
    <property type="match status" value="1"/>
</dbReference>
<feature type="repeat" description="Cell wall-binding" evidence="2">
    <location>
        <begin position="121"/>
        <end position="140"/>
    </location>
</feature>
<gene>
    <name evidence="5" type="ORF">K5I21_01990</name>
</gene>
<name>A0AAW5EY23_CLOSY</name>
<dbReference type="InterPro" id="IPR018337">
    <property type="entry name" value="Cell_wall/Cho-bd_repeat"/>
</dbReference>
<dbReference type="Pfam" id="PF01473">
    <property type="entry name" value="Choline_bind_1"/>
    <property type="match status" value="4"/>
</dbReference>
<dbReference type="Pfam" id="PF19085">
    <property type="entry name" value="Choline_bind_2"/>
    <property type="match status" value="1"/>
</dbReference>
<feature type="repeat" description="Cell wall-binding" evidence="2">
    <location>
        <begin position="49"/>
        <end position="68"/>
    </location>
</feature>
<dbReference type="AlphaFoldDB" id="A0AAW5EY23"/>
<evidence type="ECO:0000256" key="1">
    <source>
        <dbReference type="ARBA" id="ARBA00022737"/>
    </source>
</evidence>
<organism evidence="5 6">
    <name type="scientific">Clostridium symbiosum</name>
    <name type="common">Bacteroides symbiosus</name>
    <dbReference type="NCBI Taxonomy" id="1512"/>
    <lineage>
        <taxon>Bacteria</taxon>
        <taxon>Bacillati</taxon>
        <taxon>Bacillota</taxon>
        <taxon>Clostridia</taxon>
        <taxon>Lachnospirales</taxon>
        <taxon>Lachnospiraceae</taxon>
        <taxon>Otoolea</taxon>
    </lineage>
</organism>
<dbReference type="Proteomes" id="UP001203136">
    <property type="component" value="Unassembled WGS sequence"/>
</dbReference>
<comment type="caution">
    <text evidence="5">The sequence shown here is derived from an EMBL/GenBank/DDBJ whole genome shotgun (WGS) entry which is preliminary data.</text>
</comment>
<evidence type="ECO:0000313" key="5">
    <source>
        <dbReference type="EMBL" id="MCK0084667.1"/>
    </source>
</evidence>
<feature type="chain" id="PRO_5043330404" evidence="4">
    <location>
        <begin position="28"/>
        <end position="518"/>
    </location>
</feature>
<evidence type="ECO:0000256" key="3">
    <source>
        <dbReference type="SAM" id="MobiDB-lite"/>
    </source>
</evidence>